<dbReference type="RefSeq" id="WP_073028487.1">
    <property type="nucleotide sequence ID" value="NZ_FQXJ01000004.1"/>
</dbReference>
<proteinExistence type="predicted"/>
<dbReference type="Proteomes" id="UP000183954">
    <property type="component" value="Unassembled WGS sequence"/>
</dbReference>
<organism evidence="1 2">
    <name type="scientific">Desulfosporosinus lacus DSM 15449</name>
    <dbReference type="NCBI Taxonomy" id="1121420"/>
    <lineage>
        <taxon>Bacteria</taxon>
        <taxon>Bacillati</taxon>
        <taxon>Bacillota</taxon>
        <taxon>Clostridia</taxon>
        <taxon>Eubacteriales</taxon>
        <taxon>Desulfitobacteriaceae</taxon>
        <taxon>Desulfosporosinus</taxon>
    </lineage>
</organism>
<keyword evidence="2" id="KW-1185">Reference proteome</keyword>
<dbReference type="STRING" id="1121420.SAMN02746098_01147"/>
<evidence type="ECO:0000313" key="2">
    <source>
        <dbReference type="Proteomes" id="UP000183954"/>
    </source>
</evidence>
<sequence length="151" mass="17380">MAAAQEKRTQKRSIAFPIDMLEQLDKLAVRQRTTTSDLVRGYVDKGLAIDGHKENIDLIAAIIRQEIKSQLDIQIERLAKMNMKIGKISAGLYYLVMKLLLKQYGSTRSQSLKELATETRKMGVKYMQMKDYQINDYLEDDDMIMTDADKL</sequence>
<evidence type="ECO:0000313" key="1">
    <source>
        <dbReference type="EMBL" id="SHH68742.1"/>
    </source>
</evidence>
<dbReference type="OrthoDB" id="1739375at2"/>
<name>A0A1M5V0F7_9FIRM</name>
<dbReference type="AlphaFoldDB" id="A0A1M5V0F7"/>
<gene>
    <name evidence="1" type="ORF">SAMN02746098_01147</name>
</gene>
<evidence type="ECO:0008006" key="3">
    <source>
        <dbReference type="Google" id="ProtNLM"/>
    </source>
</evidence>
<dbReference type="EMBL" id="FQXJ01000004">
    <property type="protein sequence ID" value="SHH68742.1"/>
    <property type="molecule type" value="Genomic_DNA"/>
</dbReference>
<protein>
    <recommendedName>
        <fullName evidence="3">Ribbon-helix-helix protein, copG family</fullName>
    </recommendedName>
</protein>
<reference evidence="2" key="1">
    <citation type="submission" date="2016-11" db="EMBL/GenBank/DDBJ databases">
        <authorList>
            <person name="Varghese N."/>
            <person name="Submissions S."/>
        </authorList>
    </citation>
    <scope>NUCLEOTIDE SEQUENCE [LARGE SCALE GENOMIC DNA]</scope>
    <source>
        <strain evidence="2">DSM 15449</strain>
    </source>
</reference>
<accession>A0A1M5V0F7</accession>